<dbReference type="InterPro" id="IPR006860">
    <property type="entry name" value="FecR"/>
</dbReference>
<feature type="domain" description="FecR N-terminal" evidence="2">
    <location>
        <begin position="10"/>
        <end position="51"/>
    </location>
</feature>
<dbReference type="RefSeq" id="WP_048362889.1">
    <property type="nucleotide sequence ID" value="NZ_JAAEBV010000001.1"/>
</dbReference>
<dbReference type="EMBL" id="JYLF01000001">
    <property type="protein sequence ID" value="KMN15835.1"/>
    <property type="molecule type" value="Genomic_DNA"/>
</dbReference>
<dbReference type="Gene3D" id="2.60.120.1440">
    <property type="match status" value="1"/>
</dbReference>
<feature type="domain" description="FecR protein" evidence="1">
    <location>
        <begin position="115"/>
        <end position="206"/>
    </location>
</feature>
<dbReference type="PIRSF" id="PIRSF018266">
    <property type="entry name" value="FecR"/>
    <property type="match status" value="1"/>
</dbReference>
<comment type="caution">
    <text evidence="3">The sequence shown here is derived from an EMBL/GenBank/DDBJ whole genome shotgun (WGS) entry which is preliminary data.</text>
</comment>
<evidence type="ECO:0000313" key="3">
    <source>
        <dbReference type="EMBL" id="KMN15835.1"/>
    </source>
</evidence>
<dbReference type="Proteomes" id="UP000036325">
    <property type="component" value="Unassembled WGS sequence"/>
</dbReference>
<dbReference type="PATRIC" id="fig|1608994.3.peg.1271"/>
<dbReference type="Pfam" id="PF04773">
    <property type="entry name" value="FecR"/>
    <property type="match status" value="1"/>
</dbReference>
<protein>
    <submittedName>
        <fullName evidence="3">Histidine kinase</fullName>
    </submittedName>
</protein>
<reference evidence="3 4" key="1">
    <citation type="submission" date="2015-02" db="EMBL/GenBank/DDBJ databases">
        <title>Pseudomonas helleri sp. nov. and Pseudomonas weihenstephanensis sp. nov., isolated from raw cows milk.</title>
        <authorList>
            <person name="von Neubeck M."/>
            <person name="Huptas C."/>
            <person name="Wenning M."/>
            <person name="Scherer S."/>
        </authorList>
    </citation>
    <scope>NUCLEOTIDE SEQUENCE [LARGE SCALE GENOMIC DNA]</scope>
    <source>
        <strain evidence="3 4">DSM 29166</strain>
    </source>
</reference>
<accession>A0A0J6J1W6</accession>
<keyword evidence="3" id="KW-0418">Kinase</keyword>
<accession>A0A0J6IMX7</accession>
<dbReference type="PANTHER" id="PTHR30273">
    <property type="entry name" value="PERIPLASMIC SIGNAL SENSOR AND SIGMA FACTOR ACTIVATOR FECR-RELATED"/>
    <property type="match status" value="1"/>
</dbReference>
<organism evidence="3 4">
    <name type="scientific">Pseudomonas weihenstephanensis</name>
    <dbReference type="NCBI Taxonomy" id="1608994"/>
    <lineage>
        <taxon>Bacteria</taxon>
        <taxon>Pseudomonadati</taxon>
        <taxon>Pseudomonadota</taxon>
        <taxon>Gammaproteobacteria</taxon>
        <taxon>Pseudomonadales</taxon>
        <taxon>Pseudomonadaceae</taxon>
        <taxon>Pseudomonas</taxon>
    </lineage>
</organism>
<dbReference type="OrthoDB" id="1099576at2"/>
<dbReference type="Pfam" id="PF16220">
    <property type="entry name" value="DUF4880"/>
    <property type="match status" value="1"/>
</dbReference>
<gene>
    <name evidence="3" type="ORF">TU86_03480</name>
</gene>
<dbReference type="InterPro" id="IPR032623">
    <property type="entry name" value="FecR_N"/>
</dbReference>
<dbReference type="AlphaFoldDB" id="A0A0J6IMX7"/>
<keyword evidence="3" id="KW-0808">Transferase</keyword>
<sequence length="328" mass="36529">MPASRQQIDEQAAEWMIRLHEGGFSDELRLEFERWKHLSPHHASAAARMQEVISRMQLLRPQASPAKAALNAAFAAPRKTLPRRATLRALLLAGCLIVPATLLLRSQYPQVWLADISTAAVEWKTVRLPDQSTLTLSGASAVDLHFDARQRRIEVLQGEVLIEVAHDPARPFIVHTAQGNMRALGTRFVVKRTGDTTVLSMLESRVAAQSENQQQTLEVNAGSQALIKHDAIELLGAIDPSSIDQAWKHHQLVVENLPLAQVLDEISRHRPGFMHFDRQALADMRVTAVLPLDDPERALNLIVETLPVTVKHVTPWLISINKNSAPEK</sequence>
<dbReference type="GO" id="GO:0016989">
    <property type="term" value="F:sigma factor antagonist activity"/>
    <property type="evidence" value="ECO:0007669"/>
    <property type="project" value="TreeGrafter"/>
</dbReference>
<dbReference type="InterPro" id="IPR012373">
    <property type="entry name" value="Ferrdict_sens_TM"/>
</dbReference>
<evidence type="ECO:0000259" key="1">
    <source>
        <dbReference type="Pfam" id="PF04773"/>
    </source>
</evidence>
<proteinExistence type="predicted"/>
<dbReference type="STRING" id="1608994.TU86_03480"/>
<evidence type="ECO:0000313" key="4">
    <source>
        <dbReference type="Proteomes" id="UP000036325"/>
    </source>
</evidence>
<dbReference type="GO" id="GO:0016301">
    <property type="term" value="F:kinase activity"/>
    <property type="evidence" value="ECO:0007669"/>
    <property type="project" value="UniProtKB-KW"/>
</dbReference>
<dbReference type="PANTHER" id="PTHR30273:SF2">
    <property type="entry name" value="PROTEIN FECR"/>
    <property type="match status" value="1"/>
</dbReference>
<name>A0A0J6IMX7_9PSED</name>
<evidence type="ECO:0000259" key="2">
    <source>
        <dbReference type="Pfam" id="PF16220"/>
    </source>
</evidence>